<name>A0AAW2GK00_9HYME</name>
<sequence>MKKTCNETNETSISRSRRTSILIQDFVTLSLIKMRHVNIQLDLIFAISSGKLPITGTLELSRYKQKASTRS</sequence>
<accession>A0AAW2GK00</accession>
<proteinExistence type="predicted"/>
<dbReference type="Proteomes" id="UP001430953">
    <property type="component" value="Unassembled WGS sequence"/>
</dbReference>
<gene>
    <name evidence="1" type="ORF">PUN28_003256</name>
</gene>
<keyword evidence="2" id="KW-1185">Reference proteome</keyword>
<comment type="caution">
    <text evidence="1">The sequence shown here is derived from an EMBL/GenBank/DDBJ whole genome shotgun (WGS) entry which is preliminary data.</text>
</comment>
<organism evidence="1 2">
    <name type="scientific">Cardiocondyla obscurior</name>
    <dbReference type="NCBI Taxonomy" id="286306"/>
    <lineage>
        <taxon>Eukaryota</taxon>
        <taxon>Metazoa</taxon>
        <taxon>Ecdysozoa</taxon>
        <taxon>Arthropoda</taxon>
        <taxon>Hexapoda</taxon>
        <taxon>Insecta</taxon>
        <taxon>Pterygota</taxon>
        <taxon>Neoptera</taxon>
        <taxon>Endopterygota</taxon>
        <taxon>Hymenoptera</taxon>
        <taxon>Apocrita</taxon>
        <taxon>Aculeata</taxon>
        <taxon>Formicoidea</taxon>
        <taxon>Formicidae</taxon>
        <taxon>Myrmicinae</taxon>
        <taxon>Cardiocondyla</taxon>
    </lineage>
</organism>
<evidence type="ECO:0000313" key="2">
    <source>
        <dbReference type="Proteomes" id="UP001430953"/>
    </source>
</evidence>
<evidence type="ECO:0000313" key="1">
    <source>
        <dbReference type="EMBL" id="KAL0127878.1"/>
    </source>
</evidence>
<dbReference type="AlphaFoldDB" id="A0AAW2GK00"/>
<dbReference type="EMBL" id="JADYXP020000003">
    <property type="protein sequence ID" value="KAL0127878.1"/>
    <property type="molecule type" value="Genomic_DNA"/>
</dbReference>
<protein>
    <submittedName>
        <fullName evidence="1">Uncharacterized protein</fullName>
    </submittedName>
</protein>
<reference evidence="1 2" key="1">
    <citation type="submission" date="2023-03" db="EMBL/GenBank/DDBJ databases">
        <title>High recombination rates correlate with genetic variation in Cardiocondyla obscurior ants.</title>
        <authorList>
            <person name="Errbii M."/>
        </authorList>
    </citation>
    <scope>NUCLEOTIDE SEQUENCE [LARGE SCALE GENOMIC DNA]</scope>
    <source>
        <strain evidence="1">Alpha-2009</strain>
        <tissue evidence="1">Whole body</tissue>
    </source>
</reference>